<protein>
    <submittedName>
        <fullName evidence="3">Phytoene dehydrogenase</fullName>
    </submittedName>
</protein>
<evidence type="ECO:0000313" key="4">
    <source>
        <dbReference type="Proteomes" id="UP000248926"/>
    </source>
</evidence>
<sequence>MKAHHVAIIGGGVAGLAAGVRLASQGVRVSLFDARDALGGCCSTSMLDGYRFNNGALFVAVPRLLDHAFARLGIDRASALPMHRLDTPQASVLPDGTLVVLGDSQRVRIEGPQGDARTSTLLGEIERCVRKWRPLLQVFTDDLLTQPLSLRHLLAKTWRHLPKLRGSLADELRRNFSDPQARAAMAAVTLYTGLPAEHTPVFQIVGLVSMLEDGLHLPVNGMGAITDVLEATLRRLGGEIRTNAPVARIRVENGRVNGLSLATGEVVVADAVVSTATGMATFLQLIDPALVPSAMRRKAQRAPLSQRTLGIQLGLRNRVLPRAYSVNHVPLMDEQKAFLAPQPGGVRWFNYTVPTLVLPELAPQHGSVVEMFAAVDEALPLDAWTDDFKATVADASIAALGRHEPLDIATTRLVSPRDYAERWHLYQGAIYGLSPAARPNQQFPHTTPIDGLYLAGQTTYPGFGVATSMFSGIFAADALLAR</sequence>
<evidence type="ECO:0000313" key="3">
    <source>
        <dbReference type="EMBL" id="RAO77548.1"/>
    </source>
</evidence>
<keyword evidence="4" id="KW-1185">Reference proteome</keyword>
<accession>A0A328P5L1</accession>
<proteinExistence type="inferred from homology"/>
<dbReference type="PANTHER" id="PTHR43734:SF1">
    <property type="entry name" value="PHYTOENE DESATURASE"/>
    <property type="match status" value="1"/>
</dbReference>
<feature type="domain" description="Amine oxidase" evidence="2">
    <location>
        <begin position="13"/>
        <end position="480"/>
    </location>
</feature>
<dbReference type="Proteomes" id="UP000248926">
    <property type="component" value="Unassembled WGS sequence"/>
</dbReference>
<reference evidence="3 4" key="1">
    <citation type="journal article" date="2018" name="Genet. Mol. Biol.">
        <title>The genome sequence of Dyella jiangningensis FCAV SCS01 from a lignocellulose-decomposing microbial consortium metagenome reveals potential for biotechnological applications.</title>
        <authorList>
            <person name="Desiderato J.G."/>
            <person name="Alvarenga D.O."/>
            <person name="Constancio M.T.L."/>
            <person name="Alves L.M.C."/>
            <person name="Varani A.M."/>
        </authorList>
    </citation>
    <scope>NUCLEOTIDE SEQUENCE [LARGE SCALE GENOMIC DNA]</scope>
    <source>
        <strain evidence="3 4">FCAV SCS01</strain>
    </source>
</reference>
<organism evidence="3 4">
    <name type="scientific">Dyella jiangningensis</name>
    <dbReference type="NCBI Taxonomy" id="1379159"/>
    <lineage>
        <taxon>Bacteria</taxon>
        <taxon>Pseudomonadati</taxon>
        <taxon>Pseudomonadota</taxon>
        <taxon>Gammaproteobacteria</taxon>
        <taxon>Lysobacterales</taxon>
        <taxon>Rhodanobacteraceae</taxon>
        <taxon>Dyella</taxon>
    </lineage>
</organism>
<name>A0A328P5L1_9GAMM</name>
<dbReference type="EMBL" id="NFZS01000001">
    <property type="protein sequence ID" value="RAO77548.1"/>
    <property type="molecule type" value="Genomic_DNA"/>
</dbReference>
<gene>
    <name evidence="3" type="ORF">CA260_06655</name>
</gene>
<dbReference type="AlphaFoldDB" id="A0A328P5L1"/>
<dbReference type="InterPro" id="IPR036188">
    <property type="entry name" value="FAD/NAD-bd_sf"/>
</dbReference>
<dbReference type="RefSeq" id="WP_111981581.1">
    <property type="nucleotide sequence ID" value="NZ_NFZS01000001.1"/>
</dbReference>
<evidence type="ECO:0000256" key="1">
    <source>
        <dbReference type="ARBA" id="ARBA00006046"/>
    </source>
</evidence>
<dbReference type="PANTHER" id="PTHR43734">
    <property type="entry name" value="PHYTOENE DESATURASE"/>
    <property type="match status" value="1"/>
</dbReference>
<dbReference type="InterPro" id="IPR002937">
    <property type="entry name" value="Amino_oxidase"/>
</dbReference>
<comment type="caution">
    <text evidence="3">The sequence shown here is derived from an EMBL/GenBank/DDBJ whole genome shotgun (WGS) entry which is preliminary data.</text>
</comment>
<dbReference type="Gene3D" id="3.50.50.60">
    <property type="entry name" value="FAD/NAD(P)-binding domain"/>
    <property type="match status" value="2"/>
</dbReference>
<dbReference type="Pfam" id="PF01593">
    <property type="entry name" value="Amino_oxidase"/>
    <property type="match status" value="1"/>
</dbReference>
<comment type="similarity">
    <text evidence="1">Belongs to the carotenoid/retinoid oxidoreductase family.</text>
</comment>
<dbReference type="SUPFAM" id="SSF51905">
    <property type="entry name" value="FAD/NAD(P)-binding domain"/>
    <property type="match status" value="1"/>
</dbReference>
<dbReference type="GO" id="GO:0016491">
    <property type="term" value="F:oxidoreductase activity"/>
    <property type="evidence" value="ECO:0007669"/>
    <property type="project" value="InterPro"/>
</dbReference>
<dbReference type="OrthoDB" id="9774675at2"/>
<evidence type="ECO:0000259" key="2">
    <source>
        <dbReference type="Pfam" id="PF01593"/>
    </source>
</evidence>